<feature type="domain" description="Sulfotransferase" evidence="2">
    <location>
        <begin position="11"/>
        <end position="197"/>
    </location>
</feature>
<feature type="non-terminal residue" evidence="3">
    <location>
        <position position="1"/>
    </location>
</feature>
<dbReference type="GO" id="GO:0008146">
    <property type="term" value="F:sulfotransferase activity"/>
    <property type="evidence" value="ECO:0007669"/>
    <property type="project" value="InterPro"/>
</dbReference>
<feature type="non-terminal residue" evidence="3">
    <location>
        <position position="207"/>
    </location>
</feature>
<dbReference type="PANTHER" id="PTHR45964:SF5">
    <property type="entry name" value="WSCD FAMILY MEMBER CG9164"/>
    <property type="match status" value="1"/>
</dbReference>
<dbReference type="InterPro" id="IPR027417">
    <property type="entry name" value="P-loop_NTPase"/>
</dbReference>
<dbReference type="EMBL" id="CAXKWB010149684">
    <property type="protein sequence ID" value="CAL4247922.1"/>
    <property type="molecule type" value="Genomic_DNA"/>
</dbReference>
<dbReference type="InterPro" id="IPR051589">
    <property type="entry name" value="Sialate-O-sulfotransferase"/>
</dbReference>
<dbReference type="Pfam" id="PF00685">
    <property type="entry name" value="Sulfotransfer_1"/>
    <property type="match status" value="1"/>
</dbReference>
<evidence type="ECO:0000256" key="1">
    <source>
        <dbReference type="ARBA" id="ARBA00010236"/>
    </source>
</evidence>
<evidence type="ECO:0000313" key="4">
    <source>
        <dbReference type="Proteomes" id="UP001497623"/>
    </source>
</evidence>
<proteinExistence type="inferred from homology"/>
<gene>
    <name evidence="3" type="ORF">MNOR_LOCUS41358</name>
</gene>
<accession>A0AAV2SV87</accession>
<comment type="similarity">
    <text evidence="1">Belongs to the WSCD family.</text>
</comment>
<protein>
    <recommendedName>
        <fullName evidence="2">Sulfotransferase domain-containing protein</fullName>
    </recommendedName>
</protein>
<dbReference type="Gene3D" id="3.40.50.300">
    <property type="entry name" value="P-loop containing nucleotide triphosphate hydrolases"/>
    <property type="match status" value="1"/>
</dbReference>
<comment type="caution">
    <text evidence="3">The sequence shown here is derived from an EMBL/GenBank/DDBJ whole genome shotgun (WGS) entry which is preliminary data.</text>
</comment>
<dbReference type="InterPro" id="IPR000863">
    <property type="entry name" value="Sulfotransferase_dom"/>
</dbReference>
<sequence>HQTQFGSNLPRINLVSFPRSGNSWVRYLIEAATGILTNSVYKEPSMKEYFGFVGENEPTDSGRCIVTKTHTSSFVDVSLELRREKYPDNVPVILLIRNPANSIISLWNLVNANGQGNSYFYNVSNDSYQTNEFHKSVEENIRRWETVVSDRLIWTHRLLVIVYEELVAAPMEGLKAMLKFLGVPLDSQRAKCLTKHLQGPAKGAQRQ</sequence>
<dbReference type="PANTHER" id="PTHR45964">
    <property type="entry name" value="WSCD FAMILY MEMBER CG9164"/>
    <property type="match status" value="1"/>
</dbReference>
<keyword evidence="4" id="KW-1185">Reference proteome</keyword>
<organism evidence="3 4">
    <name type="scientific">Meganyctiphanes norvegica</name>
    <name type="common">Northern krill</name>
    <name type="synonym">Thysanopoda norvegica</name>
    <dbReference type="NCBI Taxonomy" id="48144"/>
    <lineage>
        <taxon>Eukaryota</taxon>
        <taxon>Metazoa</taxon>
        <taxon>Ecdysozoa</taxon>
        <taxon>Arthropoda</taxon>
        <taxon>Crustacea</taxon>
        <taxon>Multicrustacea</taxon>
        <taxon>Malacostraca</taxon>
        <taxon>Eumalacostraca</taxon>
        <taxon>Eucarida</taxon>
        <taxon>Euphausiacea</taxon>
        <taxon>Euphausiidae</taxon>
        <taxon>Meganyctiphanes</taxon>
    </lineage>
</organism>
<dbReference type="AlphaFoldDB" id="A0AAV2SV87"/>
<evidence type="ECO:0000259" key="2">
    <source>
        <dbReference type="Pfam" id="PF00685"/>
    </source>
</evidence>
<evidence type="ECO:0000313" key="3">
    <source>
        <dbReference type="EMBL" id="CAL4247922.1"/>
    </source>
</evidence>
<name>A0AAV2SV87_MEGNR</name>
<dbReference type="SUPFAM" id="SSF52540">
    <property type="entry name" value="P-loop containing nucleoside triphosphate hydrolases"/>
    <property type="match status" value="1"/>
</dbReference>
<reference evidence="3 4" key="1">
    <citation type="submission" date="2024-05" db="EMBL/GenBank/DDBJ databases">
        <authorList>
            <person name="Wallberg A."/>
        </authorList>
    </citation>
    <scope>NUCLEOTIDE SEQUENCE [LARGE SCALE GENOMIC DNA]</scope>
</reference>
<dbReference type="Proteomes" id="UP001497623">
    <property type="component" value="Unassembled WGS sequence"/>
</dbReference>